<organism evidence="1">
    <name type="scientific">Triticum aestivum</name>
    <name type="common">Wheat</name>
    <dbReference type="NCBI Taxonomy" id="4565"/>
    <lineage>
        <taxon>Eukaryota</taxon>
        <taxon>Viridiplantae</taxon>
        <taxon>Streptophyta</taxon>
        <taxon>Embryophyta</taxon>
        <taxon>Tracheophyta</taxon>
        <taxon>Spermatophyta</taxon>
        <taxon>Magnoliopsida</taxon>
        <taxon>Liliopsida</taxon>
        <taxon>Poales</taxon>
        <taxon>Poaceae</taxon>
        <taxon>BOP clade</taxon>
        <taxon>Pooideae</taxon>
        <taxon>Triticodae</taxon>
        <taxon>Triticeae</taxon>
        <taxon>Triticinae</taxon>
        <taxon>Triticum</taxon>
    </lineage>
</organism>
<dbReference type="Proteomes" id="UP000019116">
    <property type="component" value="Chromosome 6B"/>
</dbReference>
<keyword evidence="2" id="KW-1185">Reference proteome</keyword>
<evidence type="ECO:0000313" key="1">
    <source>
        <dbReference type="EnsemblPlants" id="TraesCS6B02G208400.1"/>
    </source>
</evidence>
<dbReference type="Gramene" id="TraesCS6B02G208400.1">
    <property type="protein sequence ID" value="TraesCS6B02G208400.1"/>
    <property type="gene ID" value="TraesCS6B02G208400"/>
</dbReference>
<name>A0A3B6PMC2_WHEAT</name>
<dbReference type="Gramene" id="TraesCAD_scaffold_046642_01G000100.1">
    <property type="protein sequence ID" value="TraesCAD_scaffold_046642_01G000100.1"/>
    <property type="gene ID" value="TraesCAD_scaffold_046642_01G000100"/>
</dbReference>
<dbReference type="AlphaFoldDB" id="A0A3B6PMC2"/>
<proteinExistence type="predicted"/>
<accession>A0A3B6PMC2</accession>
<dbReference type="EnsemblPlants" id="TraesCS6B02G208400.1">
    <property type="protein sequence ID" value="TraesCS6B02G208400.1"/>
    <property type="gene ID" value="TraesCS6B02G208400"/>
</dbReference>
<reference evidence="1" key="2">
    <citation type="submission" date="2018-10" db="UniProtKB">
        <authorList>
            <consortium name="EnsemblPlants"/>
        </authorList>
    </citation>
    <scope>IDENTIFICATION</scope>
</reference>
<protein>
    <submittedName>
        <fullName evidence="1">Uncharacterized protein</fullName>
    </submittedName>
</protein>
<reference evidence="1" key="1">
    <citation type="submission" date="2018-08" db="EMBL/GenBank/DDBJ databases">
        <authorList>
            <person name="Rossello M."/>
        </authorList>
    </citation>
    <scope>NUCLEOTIDE SEQUENCE [LARGE SCALE GENOMIC DNA]</scope>
    <source>
        <strain evidence="1">cv. Chinese Spring</strain>
    </source>
</reference>
<dbReference type="Gramene" id="TraesROB_scaffold_045587_01G000100.1">
    <property type="protein sequence ID" value="TraesROB_scaffold_045587_01G000100.1"/>
    <property type="gene ID" value="TraesROB_scaffold_045587_01G000100"/>
</dbReference>
<dbReference type="Gramene" id="TraesCS6B03G0551600.1">
    <property type="protein sequence ID" value="TraesCS6B03G0551600.1.CDS"/>
    <property type="gene ID" value="TraesCS6B03G0551600"/>
</dbReference>
<sequence length="138" mass="15583">MLVSEVVLPVNEVVWSSKPWTIWRLLRHEAVKHDNNFRRPLLQLLCHAFFSEEEQQVRSTTLHASCSMVQQPEQATTAKPGLRTMAGASSGKCFLISNMFNVQFIRTSWTTFGKTTAFTTPAKHGCAIEMVSSIRTLN</sequence>
<evidence type="ECO:0000313" key="2">
    <source>
        <dbReference type="Proteomes" id="UP000019116"/>
    </source>
</evidence>